<keyword evidence="2" id="KW-0560">Oxidoreductase</keyword>
<dbReference type="Gene3D" id="1.10.1040.10">
    <property type="entry name" value="N-(1-d-carboxylethyl)-l-norvaline Dehydrogenase, domain 2"/>
    <property type="match status" value="1"/>
</dbReference>
<feature type="domain" description="3-hydroxyisobutyrate dehydrogenase-like NAD-binding" evidence="6">
    <location>
        <begin position="171"/>
        <end position="284"/>
    </location>
</feature>
<dbReference type="SUPFAM" id="SSF51735">
    <property type="entry name" value="NAD(P)-binding Rossmann-fold domains"/>
    <property type="match status" value="1"/>
</dbReference>
<evidence type="ECO:0000313" key="8">
    <source>
        <dbReference type="Proteomes" id="UP000199009"/>
    </source>
</evidence>
<dbReference type="InterPro" id="IPR015815">
    <property type="entry name" value="HIBADH-related"/>
</dbReference>
<dbReference type="STRING" id="370764.SAMN04489810_3368"/>
<evidence type="ECO:0000259" key="6">
    <source>
        <dbReference type="Pfam" id="PF14833"/>
    </source>
</evidence>
<keyword evidence="3" id="KW-0520">NAD</keyword>
<accession>A0A1G8DJY3</accession>
<protein>
    <submittedName>
        <fullName evidence="7">3-hydroxyisobutyrate dehydrogenase</fullName>
    </submittedName>
</protein>
<dbReference type="Gene3D" id="3.40.50.720">
    <property type="entry name" value="NAD(P)-binding Rossmann-like Domain"/>
    <property type="match status" value="1"/>
</dbReference>
<dbReference type="GO" id="GO:0051287">
    <property type="term" value="F:NAD binding"/>
    <property type="evidence" value="ECO:0007669"/>
    <property type="project" value="InterPro"/>
</dbReference>
<dbReference type="InterPro" id="IPR006115">
    <property type="entry name" value="6PGDH_NADP-bd"/>
</dbReference>
<feature type="domain" description="6-phosphogluconate dehydrogenase NADP-binding" evidence="5">
    <location>
        <begin position="7"/>
        <end position="158"/>
    </location>
</feature>
<evidence type="ECO:0000256" key="1">
    <source>
        <dbReference type="ARBA" id="ARBA00009080"/>
    </source>
</evidence>
<evidence type="ECO:0000313" key="7">
    <source>
        <dbReference type="EMBL" id="SDH57891.1"/>
    </source>
</evidence>
<dbReference type="EMBL" id="LT629692">
    <property type="protein sequence ID" value="SDH57891.1"/>
    <property type="molecule type" value="Genomic_DNA"/>
</dbReference>
<dbReference type="PANTHER" id="PTHR22981:SF7">
    <property type="entry name" value="3-HYDROXYISOBUTYRATE DEHYDROGENASE, MITOCHONDRIAL"/>
    <property type="match status" value="1"/>
</dbReference>
<organism evidence="7 8">
    <name type="scientific">Microbacterium pygmaeum</name>
    <dbReference type="NCBI Taxonomy" id="370764"/>
    <lineage>
        <taxon>Bacteria</taxon>
        <taxon>Bacillati</taxon>
        <taxon>Actinomycetota</taxon>
        <taxon>Actinomycetes</taxon>
        <taxon>Micrococcales</taxon>
        <taxon>Microbacteriaceae</taxon>
        <taxon>Microbacterium</taxon>
    </lineage>
</organism>
<dbReference type="InterPro" id="IPR036291">
    <property type="entry name" value="NAD(P)-bd_dom_sf"/>
</dbReference>
<evidence type="ECO:0000256" key="4">
    <source>
        <dbReference type="PIRSR" id="PIRSR000103-1"/>
    </source>
</evidence>
<proteinExistence type="inferred from homology"/>
<dbReference type="Pfam" id="PF14833">
    <property type="entry name" value="NAD_binding_11"/>
    <property type="match status" value="1"/>
</dbReference>
<dbReference type="PANTHER" id="PTHR22981">
    <property type="entry name" value="3-HYDROXYISOBUTYRATE DEHYDROGENASE-RELATED"/>
    <property type="match status" value="1"/>
</dbReference>
<dbReference type="PIRSF" id="PIRSF000103">
    <property type="entry name" value="HIBADH"/>
    <property type="match status" value="1"/>
</dbReference>
<gene>
    <name evidence="7" type="ORF">SAMN04489810_3368</name>
</gene>
<dbReference type="InterPro" id="IPR008927">
    <property type="entry name" value="6-PGluconate_DH-like_C_sf"/>
</dbReference>
<comment type="similarity">
    <text evidence="1">Belongs to the HIBADH-related family.</text>
</comment>
<evidence type="ECO:0000259" key="5">
    <source>
        <dbReference type="Pfam" id="PF03446"/>
    </source>
</evidence>
<evidence type="ECO:0000256" key="2">
    <source>
        <dbReference type="ARBA" id="ARBA00023002"/>
    </source>
</evidence>
<feature type="active site" evidence="4">
    <location>
        <position position="177"/>
    </location>
</feature>
<dbReference type="InterPro" id="IPR029154">
    <property type="entry name" value="HIBADH-like_NADP-bd"/>
</dbReference>
<dbReference type="AlphaFoldDB" id="A0A1G8DJY3"/>
<keyword evidence="8" id="KW-1185">Reference proteome</keyword>
<dbReference type="InterPro" id="IPR013328">
    <property type="entry name" value="6PGD_dom2"/>
</dbReference>
<reference evidence="7 8" key="1">
    <citation type="submission" date="2016-10" db="EMBL/GenBank/DDBJ databases">
        <authorList>
            <person name="de Groot N.N."/>
        </authorList>
    </citation>
    <scope>NUCLEOTIDE SEQUENCE [LARGE SCALE GENOMIC DNA]</scope>
    <source>
        <strain evidence="7 8">DSM 23142</strain>
    </source>
</reference>
<dbReference type="RefSeq" id="WP_091492627.1">
    <property type="nucleotide sequence ID" value="NZ_LT629692.1"/>
</dbReference>
<dbReference type="GO" id="GO:0050661">
    <property type="term" value="F:NADP binding"/>
    <property type="evidence" value="ECO:0007669"/>
    <property type="project" value="InterPro"/>
</dbReference>
<sequence length="301" mass="31008">MASDSAVSVVGIGRMGLPIATHLDRAGFRVVVFDVDEERMLRAEAAGLDTAPSASTAATRADILLTVLPGAAQSRELMLGAAPLLEDLRAGACWLDLTSNDPGVAEQIAAIARERGIDAVGAPMAGGVDAAEAASLGFFVGGEKSARERVAPILGVLSGPDGIRVVGDAVGSAFTAKLLINLLWFGQVAAVAEALLLGKRLGITPQTLRGLIAGSAGDSAFAQRHLDLLLDGDDMATFGVSEVVDELDTLTALATETGTPFEVSATVARLHRETLERFGAVDGELLVARLLEERGGTRLSS</sequence>
<name>A0A1G8DJY3_9MICO</name>
<dbReference type="Proteomes" id="UP000199009">
    <property type="component" value="Chromosome I"/>
</dbReference>
<dbReference type="OrthoDB" id="3185659at2"/>
<dbReference type="GO" id="GO:0016616">
    <property type="term" value="F:oxidoreductase activity, acting on the CH-OH group of donors, NAD or NADP as acceptor"/>
    <property type="evidence" value="ECO:0007669"/>
    <property type="project" value="TreeGrafter"/>
</dbReference>
<evidence type="ECO:0000256" key="3">
    <source>
        <dbReference type="ARBA" id="ARBA00023027"/>
    </source>
</evidence>
<dbReference type="Pfam" id="PF03446">
    <property type="entry name" value="NAD_binding_2"/>
    <property type="match status" value="1"/>
</dbReference>
<dbReference type="SUPFAM" id="SSF48179">
    <property type="entry name" value="6-phosphogluconate dehydrogenase C-terminal domain-like"/>
    <property type="match status" value="1"/>
</dbReference>